<evidence type="ECO:0000256" key="1">
    <source>
        <dbReference type="ARBA" id="ARBA00023054"/>
    </source>
</evidence>
<evidence type="ECO:0000313" key="3">
    <source>
        <dbReference type="EMBL" id="KAF0752236.1"/>
    </source>
</evidence>
<gene>
    <name evidence="3" type="ORF">FWK35_00018058</name>
</gene>
<evidence type="ECO:0000256" key="2">
    <source>
        <dbReference type="SAM" id="Coils"/>
    </source>
</evidence>
<protein>
    <submittedName>
        <fullName evidence="3">Coiled-coil domain-containing protein 102A isoform X1</fullName>
    </submittedName>
</protein>
<dbReference type="PANTHER" id="PTHR46292:SF1">
    <property type="entry name" value="COILED-COIL DOMAIN-CONTAINING PROTEIN 102A"/>
    <property type="match status" value="1"/>
</dbReference>
<proteinExistence type="predicted"/>
<dbReference type="PANTHER" id="PTHR46292">
    <property type="entry name" value="COILED-COIL DOMAIN-CONTAINING PROTEIN 102A"/>
    <property type="match status" value="1"/>
</dbReference>
<sequence length="434" mass="50192">MSAVKMAASETGGVVATATASDWDTRESMRQRELDEARARATQMEKTMRWWSDCTANWREKWSKVRNERNKAREEAKMLKDNLEHVLKENSNIKREKQNLEQQNECLRKELEKVNLILLKHAGQWDSQLVDALENGISDPDTCCSSSSIPQPSIVSDSGIEEYVLQEAVPKHAVEMFNQTTSPIKSPIPNKTMSEEVADKIEKNLENLLESTQQDLNNLHNQLSGADSIKSECQTCQDNQVITNKRLEDLRIQLEHLQSENEIEWSKREQLESEMMNLERINKQLKSELNDTLEKLQKQSKPESSSDTKLRLLQQELADKNIELVNLKHILSKQKKMYVDQSAESAHLVRRGEQYESEVKRLRSRVEELKRELATTEEDYDTASITIKKLQRYNEDLQEKLDSLQAEIKHQNIRLTRLTSQEVSSDDSSHSDED</sequence>
<comment type="caution">
    <text evidence="3">The sequence shown here is derived from an EMBL/GenBank/DDBJ whole genome shotgun (WGS) entry which is preliminary data.</text>
</comment>
<feature type="coiled-coil region" evidence="2">
    <location>
        <begin position="62"/>
        <end position="117"/>
    </location>
</feature>
<dbReference type="EMBL" id="VUJU01005116">
    <property type="protein sequence ID" value="KAF0752236.1"/>
    <property type="molecule type" value="Genomic_DNA"/>
</dbReference>
<accession>A0A6G0YAW8</accession>
<dbReference type="OrthoDB" id="5984396at2759"/>
<dbReference type="Proteomes" id="UP000478052">
    <property type="component" value="Unassembled WGS sequence"/>
</dbReference>
<organism evidence="3 4">
    <name type="scientific">Aphis craccivora</name>
    <name type="common">Cowpea aphid</name>
    <dbReference type="NCBI Taxonomy" id="307492"/>
    <lineage>
        <taxon>Eukaryota</taxon>
        <taxon>Metazoa</taxon>
        <taxon>Ecdysozoa</taxon>
        <taxon>Arthropoda</taxon>
        <taxon>Hexapoda</taxon>
        <taxon>Insecta</taxon>
        <taxon>Pterygota</taxon>
        <taxon>Neoptera</taxon>
        <taxon>Paraneoptera</taxon>
        <taxon>Hemiptera</taxon>
        <taxon>Sternorrhyncha</taxon>
        <taxon>Aphidomorpha</taxon>
        <taxon>Aphidoidea</taxon>
        <taxon>Aphididae</taxon>
        <taxon>Aphidini</taxon>
        <taxon>Aphis</taxon>
        <taxon>Aphis</taxon>
    </lineage>
</organism>
<evidence type="ECO:0000313" key="4">
    <source>
        <dbReference type="Proteomes" id="UP000478052"/>
    </source>
</evidence>
<dbReference type="SUPFAM" id="SSF57997">
    <property type="entry name" value="Tropomyosin"/>
    <property type="match status" value="1"/>
</dbReference>
<name>A0A6G0YAW8_APHCR</name>
<feature type="coiled-coil region" evidence="2">
    <location>
        <begin position="191"/>
        <end position="421"/>
    </location>
</feature>
<keyword evidence="4" id="KW-1185">Reference proteome</keyword>
<reference evidence="3 4" key="1">
    <citation type="submission" date="2019-08" db="EMBL/GenBank/DDBJ databases">
        <title>Whole genome of Aphis craccivora.</title>
        <authorList>
            <person name="Voronova N.V."/>
            <person name="Shulinski R.S."/>
            <person name="Bandarenka Y.V."/>
            <person name="Zhorov D.G."/>
            <person name="Warner D."/>
        </authorList>
    </citation>
    <scope>NUCLEOTIDE SEQUENCE [LARGE SCALE GENOMIC DNA]</scope>
    <source>
        <strain evidence="3">180601</strain>
        <tissue evidence="3">Whole Body</tissue>
    </source>
</reference>
<dbReference type="AlphaFoldDB" id="A0A6G0YAW8"/>
<keyword evidence="1 2" id="KW-0175">Coiled coil</keyword>
<dbReference type="Gene3D" id="1.10.287.1490">
    <property type="match status" value="1"/>
</dbReference>